<protein>
    <submittedName>
        <fullName evidence="2">Uncharacterized protein</fullName>
    </submittedName>
</protein>
<proteinExistence type="predicted"/>
<gene>
    <name evidence="2" type="ORF">TIS948_LOCUS2420</name>
</gene>
<comment type="caution">
    <text evidence="2">The sequence shown here is derived from an EMBL/GenBank/DDBJ whole genome shotgun (WGS) entry which is preliminary data.</text>
</comment>
<reference evidence="2" key="1">
    <citation type="submission" date="2021-02" db="EMBL/GenBank/DDBJ databases">
        <authorList>
            <person name="Nowell W R."/>
        </authorList>
    </citation>
    <scope>NUCLEOTIDE SEQUENCE</scope>
</reference>
<sequence>MSEPQQEKQNQGQDSIIEPSSSNQAEKNKQSLPSNVKKKKNHNNNYHSWSNKSKQNNRTSSWKKSSSFGQNKYGLPSFGSSTWQSTTGPQPLMPPPNQFLRTTENPLATRDSRTSSTSYSTSYIGWCERRKRTGKFSLSNSATITALQNIGIENKWVTCPEIVRLLNLETTFIKGDFVKKANRLEFKQVQKKQHYFDGNNKPRETAVAYYLSFRLLKQTPQPHTIN</sequence>
<feature type="compositionally biased region" description="Polar residues" evidence="1">
    <location>
        <begin position="56"/>
        <end position="70"/>
    </location>
</feature>
<dbReference type="EMBL" id="CAJNXB010000100">
    <property type="protein sequence ID" value="CAF3020486.1"/>
    <property type="molecule type" value="Genomic_DNA"/>
</dbReference>
<dbReference type="AlphaFoldDB" id="A0A817LUK8"/>
<dbReference type="Proteomes" id="UP000663825">
    <property type="component" value="Unassembled WGS sequence"/>
</dbReference>
<organism evidence="2 3">
    <name type="scientific">Rotaria socialis</name>
    <dbReference type="NCBI Taxonomy" id="392032"/>
    <lineage>
        <taxon>Eukaryota</taxon>
        <taxon>Metazoa</taxon>
        <taxon>Spiralia</taxon>
        <taxon>Gnathifera</taxon>
        <taxon>Rotifera</taxon>
        <taxon>Eurotatoria</taxon>
        <taxon>Bdelloidea</taxon>
        <taxon>Philodinida</taxon>
        <taxon>Philodinidae</taxon>
        <taxon>Rotaria</taxon>
    </lineage>
</organism>
<evidence type="ECO:0000256" key="1">
    <source>
        <dbReference type="SAM" id="MobiDB-lite"/>
    </source>
</evidence>
<evidence type="ECO:0000313" key="3">
    <source>
        <dbReference type="Proteomes" id="UP000663825"/>
    </source>
</evidence>
<name>A0A817LUK8_9BILA</name>
<feature type="region of interest" description="Disordered" evidence="1">
    <location>
        <begin position="1"/>
        <end position="119"/>
    </location>
</feature>
<feature type="compositionally biased region" description="Polar residues" evidence="1">
    <location>
        <begin position="78"/>
        <end position="89"/>
    </location>
</feature>
<accession>A0A817LUK8</accession>
<feature type="compositionally biased region" description="Low complexity" evidence="1">
    <location>
        <begin position="43"/>
        <end position="54"/>
    </location>
</feature>
<feature type="compositionally biased region" description="Polar residues" evidence="1">
    <location>
        <begin position="7"/>
        <end position="33"/>
    </location>
</feature>
<evidence type="ECO:0000313" key="2">
    <source>
        <dbReference type="EMBL" id="CAF3020486.1"/>
    </source>
</evidence>